<dbReference type="Proteomes" id="UP000194236">
    <property type="component" value="Unassembled WGS sequence"/>
</dbReference>
<sequence length="189" mass="21557">MISLLEFVVGDEHRHLKGSNHFVIGCAAEVSSIESATLKSEPIQRAGISEPIIEGLQNEYQIGDIVRVKCWIPSNKLTKNVRIEWIINEKYKYMPIKMIKEKKRGGYSADLCFRLTNEHLDDQGSFSLKCRSIHKLRIDKFNSNLTKMTMKNETKESIEEKKTNWPDMSKSFEGAIIPIAVILAVVIFG</sequence>
<organism evidence="1 2">
    <name type="scientific">Euroglyphus maynei</name>
    <name type="common">Mayne's house dust mite</name>
    <dbReference type="NCBI Taxonomy" id="6958"/>
    <lineage>
        <taxon>Eukaryota</taxon>
        <taxon>Metazoa</taxon>
        <taxon>Ecdysozoa</taxon>
        <taxon>Arthropoda</taxon>
        <taxon>Chelicerata</taxon>
        <taxon>Arachnida</taxon>
        <taxon>Acari</taxon>
        <taxon>Acariformes</taxon>
        <taxon>Sarcoptiformes</taxon>
        <taxon>Astigmata</taxon>
        <taxon>Psoroptidia</taxon>
        <taxon>Analgoidea</taxon>
        <taxon>Pyroglyphidae</taxon>
        <taxon>Pyroglyphinae</taxon>
        <taxon>Euroglyphus</taxon>
    </lineage>
</organism>
<evidence type="ECO:0000313" key="2">
    <source>
        <dbReference type="Proteomes" id="UP000194236"/>
    </source>
</evidence>
<gene>
    <name evidence="1" type="ORF">BLA29_009151</name>
</gene>
<dbReference type="AlphaFoldDB" id="A0A1Y3AYX4"/>
<reference evidence="1 2" key="1">
    <citation type="submission" date="2017-03" db="EMBL/GenBank/DDBJ databases">
        <title>Genome Survey of Euroglyphus maynei.</title>
        <authorList>
            <person name="Arlian L.G."/>
            <person name="Morgan M.S."/>
            <person name="Rider S.D."/>
        </authorList>
    </citation>
    <scope>NUCLEOTIDE SEQUENCE [LARGE SCALE GENOMIC DNA]</scope>
    <source>
        <strain evidence="1">Arlian Lab</strain>
        <tissue evidence="1">Whole body</tissue>
    </source>
</reference>
<proteinExistence type="predicted"/>
<evidence type="ECO:0008006" key="3">
    <source>
        <dbReference type="Google" id="ProtNLM"/>
    </source>
</evidence>
<accession>A0A1Y3AYX4</accession>
<dbReference type="EMBL" id="MUJZ01054427">
    <property type="protein sequence ID" value="OTF72823.1"/>
    <property type="molecule type" value="Genomic_DNA"/>
</dbReference>
<comment type="caution">
    <text evidence="1">The sequence shown here is derived from an EMBL/GenBank/DDBJ whole genome shotgun (WGS) entry which is preliminary data.</text>
</comment>
<protein>
    <recommendedName>
        <fullName evidence="3">Ig-like domain-containing protein</fullName>
    </recommendedName>
</protein>
<keyword evidence="2" id="KW-1185">Reference proteome</keyword>
<evidence type="ECO:0000313" key="1">
    <source>
        <dbReference type="EMBL" id="OTF72823.1"/>
    </source>
</evidence>
<name>A0A1Y3AYX4_EURMA</name>
<dbReference type="OrthoDB" id="6415662at2759"/>